<dbReference type="RefSeq" id="WP_090499109.1">
    <property type="nucleotide sequence ID" value="NZ_FNCH01000006.1"/>
</dbReference>
<dbReference type="PANTHER" id="PTHR43179">
    <property type="entry name" value="RHAMNOSYLTRANSFERASE WBBL"/>
    <property type="match status" value="1"/>
</dbReference>
<dbReference type="EMBL" id="FNCH01000006">
    <property type="protein sequence ID" value="SDG39507.1"/>
    <property type="molecule type" value="Genomic_DNA"/>
</dbReference>
<reference evidence="7" key="1">
    <citation type="submission" date="2016-10" db="EMBL/GenBank/DDBJ databases">
        <authorList>
            <person name="Varghese N."/>
            <person name="Submissions S."/>
        </authorList>
    </citation>
    <scope>NUCLEOTIDE SEQUENCE [LARGE SCALE GENOMIC DNA]</scope>
    <source>
        <strain evidence="7">DSM 17933</strain>
    </source>
</reference>
<keyword evidence="3" id="KW-0808">Transferase</keyword>
<dbReference type="GO" id="GO:0016757">
    <property type="term" value="F:glycosyltransferase activity"/>
    <property type="evidence" value="ECO:0007669"/>
    <property type="project" value="UniProtKB-KW"/>
</dbReference>
<feature type="transmembrane region" description="Helical" evidence="4">
    <location>
        <begin position="247"/>
        <end position="270"/>
    </location>
</feature>
<dbReference type="Proteomes" id="UP000199643">
    <property type="component" value="Unassembled WGS sequence"/>
</dbReference>
<dbReference type="STRING" id="405671.SAMN05421827_10666"/>
<feature type="domain" description="Glycosyltransferase 2-like" evidence="5">
    <location>
        <begin position="5"/>
        <end position="175"/>
    </location>
</feature>
<evidence type="ECO:0000256" key="2">
    <source>
        <dbReference type="ARBA" id="ARBA00022676"/>
    </source>
</evidence>
<proteinExistence type="inferred from homology"/>
<keyword evidence="4" id="KW-0472">Membrane</keyword>
<dbReference type="SUPFAM" id="SSF53448">
    <property type="entry name" value="Nucleotide-diphospho-sugar transferases"/>
    <property type="match status" value="1"/>
</dbReference>
<keyword evidence="2" id="KW-0328">Glycosyltransferase</keyword>
<comment type="similarity">
    <text evidence="1">Belongs to the glycosyltransferase 2 family.</text>
</comment>
<dbReference type="CDD" id="cd04186">
    <property type="entry name" value="GT_2_like_c"/>
    <property type="match status" value="1"/>
</dbReference>
<keyword evidence="7" id="KW-1185">Reference proteome</keyword>
<accession>A0A1G7TVZ4</accession>
<dbReference type="PANTHER" id="PTHR43179:SF12">
    <property type="entry name" value="GALACTOFURANOSYLTRANSFERASE GLFT2"/>
    <property type="match status" value="1"/>
</dbReference>
<evidence type="ECO:0000313" key="6">
    <source>
        <dbReference type="EMBL" id="SDG39507.1"/>
    </source>
</evidence>
<evidence type="ECO:0000256" key="1">
    <source>
        <dbReference type="ARBA" id="ARBA00006739"/>
    </source>
</evidence>
<evidence type="ECO:0000256" key="4">
    <source>
        <dbReference type="SAM" id="Phobius"/>
    </source>
</evidence>
<evidence type="ECO:0000259" key="5">
    <source>
        <dbReference type="Pfam" id="PF00535"/>
    </source>
</evidence>
<dbReference type="Gene3D" id="3.90.550.10">
    <property type="entry name" value="Spore Coat Polysaccharide Biosynthesis Protein SpsA, Chain A"/>
    <property type="match status" value="1"/>
</dbReference>
<dbReference type="Pfam" id="PF00535">
    <property type="entry name" value="Glycos_transf_2"/>
    <property type="match status" value="1"/>
</dbReference>
<dbReference type="InterPro" id="IPR029044">
    <property type="entry name" value="Nucleotide-diphossugar_trans"/>
</dbReference>
<keyword evidence="4" id="KW-0812">Transmembrane</keyword>
<evidence type="ECO:0000313" key="7">
    <source>
        <dbReference type="Proteomes" id="UP000199643"/>
    </source>
</evidence>
<keyword evidence="4" id="KW-1133">Transmembrane helix</keyword>
<sequence>MPLTSIITVNFHQAAVTIALLESISRSYRAEDVELILVDNGAAQDQAGLFDPYFKNIKYIRSVENLGFAGGNNLGIRQAKGDYIFLLNNDTEIPAGCLETMQAELAANEKIGLLSPLLLYFDQKDLVQYAGFTPLNYFTGRNAYIGQFERDHGQFGQSYSTAFCHGAAVMCRRQDLLNAGLMDENYFLYYEELDWCEKFKRIGKEIWFTGKTHVYHKESVSVGKESPLKVYFMTRNRMLFIRKNTGWITTVLFSLYFCFIACPKAVLTYLASGKRNLARQVFSGLWWNFTHKKHSKNLGITLFR</sequence>
<dbReference type="OrthoDB" id="9771846at2"/>
<name>A0A1G7TVZ4_9SPHI</name>
<dbReference type="InterPro" id="IPR001173">
    <property type="entry name" value="Glyco_trans_2-like"/>
</dbReference>
<evidence type="ECO:0000256" key="3">
    <source>
        <dbReference type="ARBA" id="ARBA00022679"/>
    </source>
</evidence>
<dbReference type="AlphaFoldDB" id="A0A1G7TVZ4"/>
<protein>
    <recommendedName>
        <fullName evidence="5">Glycosyltransferase 2-like domain-containing protein</fullName>
    </recommendedName>
</protein>
<organism evidence="6 7">
    <name type="scientific">Pedobacter terrae</name>
    <dbReference type="NCBI Taxonomy" id="405671"/>
    <lineage>
        <taxon>Bacteria</taxon>
        <taxon>Pseudomonadati</taxon>
        <taxon>Bacteroidota</taxon>
        <taxon>Sphingobacteriia</taxon>
        <taxon>Sphingobacteriales</taxon>
        <taxon>Sphingobacteriaceae</taxon>
        <taxon>Pedobacter</taxon>
    </lineage>
</organism>
<gene>
    <name evidence="6" type="ORF">SAMN05421827_10666</name>
</gene>